<dbReference type="InterPro" id="IPR041273">
    <property type="entry name" value="NAT_N"/>
</dbReference>
<accession>A0A7X2MWL3</accession>
<dbReference type="AlphaFoldDB" id="A0A7X2MWL3"/>
<sequence>MGKINEICRVICLQKCVTDKVIDLDKKIDYTKAESSLTKLFSRSSWDDGRKEIKAMLGDDPDGLKILTCMLHCAEMSYDMYKNKGISDKIFADTMKCFTRFINEHNDGYGTMQFDRDWWTARQISHNLFRIGELEYEKASKKVIRIHIPSDAVLVHPGNNLI</sequence>
<organism evidence="2 3">
    <name type="scientific">Inconstantimicrobium porci</name>
    <dbReference type="NCBI Taxonomy" id="2652291"/>
    <lineage>
        <taxon>Bacteria</taxon>
        <taxon>Bacillati</taxon>
        <taxon>Bacillota</taxon>
        <taxon>Clostridia</taxon>
        <taxon>Eubacteriales</taxon>
        <taxon>Clostridiaceae</taxon>
        <taxon>Inconstantimicrobium</taxon>
    </lineage>
</organism>
<evidence type="ECO:0000313" key="2">
    <source>
        <dbReference type="EMBL" id="MSR90416.1"/>
    </source>
</evidence>
<evidence type="ECO:0000313" key="3">
    <source>
        <dbReference type="Proteomes" id="UP000460287"/>
    </source>
</evidence>
<dbReference type="EMBL" id="VULX01000002">
    <property type="protein sequence ID" value="MSR90416.1"/>
    <property type="molecule type" value="Genomic_DNA"/>
</dbReference>
<reference evidence="2 3" key="1">
    <citation type="submission" date="2019-08" db="EMBL/GenBank/DDBJ databases">
        <title>In-depth cultivation of the pig gut microbiome towards novel bacterial diversity and tailored functional studies.</title>
        <authorList>
            <person name="Wylensek D."/>
            <person name="Hitch T.C.A."/>
            <person name="Clavel T."/>
        </authorList>
    </citation>
    <scope>NUCLEOTIDE SEQUENCE [LARGE SCALE GENOMIC DNA]</scope>
    <source>
        <strain evidence="2 3">WCA-383-APC-5B</strain>
    </source>
</reference>
<name>A0A7X2MWL3_9CLOT</name>
<proteinExistence type="predicted"/>
<comment type="caution">
    <text evidence="2">The sequence shown here is derived from an EMBL/GenBank/DDBJ whole genome shotgun (WGS) entry which is preliminary data.</text>
</comment>
<dbReference type="Proteomes" id="UP000460287">
    <property type="component" value="Unassembled WGS sequence"/>
</dbReference>
<feature type="domain" description="N-acyltransferase N-terminal" evidence="1">
    <location>
        <begin position="4"/>
        <end position="125"/>
    </location>
</feature>
<evidence type="ECO:0000259" key="1">
    <source>
        <dbReference type="Pfam" id="PF18082"/>
    </source>
</evidence>
<gene>
    <name evidence="2" type="ORF">FYJ33_03035</name>
</gene>
<dbReference type="RefSeq" id="WP_154530300.1">
    <property type="nucleotide sequence ID" value="NZ_VULX01000002.1"/>
</dbReference>
<keyword evidence="3" id="KW-1185">Reference proteome</keyword>
<dbReference type="Pfam" id="PF18082">
    <property type="entry name" value="NAT_N"/>
    <property type="match status" value="1"/>
</dbReference>
<protein>
    <recommendedName>
        <fullName evidence="1">N-acyltransferase N-terminal domain-containing protein</fullName>
    </recommendedName>
</protein>